<evidence type="ECO:0000313" key="4">
    <source>
        <dbReference type="Proteomes" id="UP000011885"/>
    </source>
</evidence>
<dbReference type="EMBL" id="ANOH01000094">
    <property type="protein sequence ID" value="EMI57431.1"/>
    <property type="molecule type" value="Genomic_DNA"/>
</dbReference>
<dbReference type="AlphaFoldDB" id="M5UHW0"/>
<protein>
    <submittedName>
        <fullName evidence="3">Signal peptide protein</fullName>
    </submittedName>
</protein>
<reference evidence="3 4" key="1">
    <citation type="journal article" date="2013" name="Mar. Genomics">
        <title>Expression of sulfatases in Rhodopirellula baltica and the diversity of sulfatases in the genus Rhodopirellula.</title>
        <authorList>
            <person name="Wegner C.E."/>
            <person name="Richter-Heitmann T."/>
            <person name="Klindworth A."/>
            <person name="Klockow C."/>
            <person name="Richter M."/>
            <person name="Achstetter T."/>
            <person name="Glockner F.O."/>
            <person name="Harder J."/>
        </authorList>
    </citation>
    <scope>NUCLEOTIDE SEQUENCE [LARGE SCALE GENOMIC DNA]</scope>
    <source>
        <strain evidence="3 4">SM41</strain>
    </source>
</reference>
<organism evidence="3 4">
    <name type="scientific">Rhodopirellula sallentina SM41</name>
    <dbReference type="NCBI Taxonomy" id="1263870"/>
    <lineage>
        <taxon>Bacteria</taxon>
        <taxon>Pseudomonadati</taxon>
        <taxon>Planctomycetota</taxon>
        <taxon>Planctomycetia</taxon>
        <taxon>Pirellulales</taxon>
        <taxon>Pirellulaceae</taxon>
        <taxon>Rhodopirellula</taxon>
    </lineage>
</organism>
<keyword evidence="4" id="KW-1185">Reference proteome</keyword>
<feature type="chain" id="PRO_5004073383" evidence="2">
    <location>
        <begin position="36"/>
        <end position="672"/>
    </location>
</feature>
<feature type="region of interest" description="Disordered" evidence="1">
    <location>
        <begin position="100"/>
        <end position="157"/>
    </location>
</feature>
<proteinExistence type="predicted"/>
<dbReference type="PATRIC" id="fig|1263870.3.peg.1231"/>
<feature type="signal peptide" evidence="2">
    <location>
        <begin position="1"/>
        <end position="35"/>
    </location>
</feature>
<feature type="compositionally biased region" description="Polar residues" evidence="1">
    <location>
        <begin position="63"/>
        <end position="81"/>
    </location>
</feature>
<accession>M5UHW0</accession>
<feature type="region of interest" description="Disordered" evidence="1">
    <location>
        <begin position="61"/>
        <end position="81"/>
    </location>
</feature>
<name>M5UHW0_9BACT</name>
<comment type="caution">
    <text evidence="3">The sequence shown here is derived from an EMBL/GenBank/DDBJ whole genome shotgun (WGS) entry which is preliminary data.</text>
</comment>
<evidence type="ECO:0000313" key="3">
    <source>
        <dbReference type="EMBL" id="EMI57431.1"/>
    </source>
</evidence>
<keyword evidence="2" id="KW-0732">Signal</keyword>
<evidence type="ECO:0000256" key="1">
    <source>
        <dbReference type="SAM" id="MobiDB-lite"/>
    </source>
</evidence>
<dbReference type="Proteomes" id="UP000011885">
    <property type="component" value="Unassembled WGS sequence"/>
</dbReference>
<evidence type="ECO:0000256" key="2">
    <source>
        <dbReference type="SAM" id="SignalP"/>
    </source>
</evidence>
<feature type="compositionally biased region" description="Polar residues" evidence="1">
    <location>
        <begin position="136"/>
        <end position="145"/>
    </location>
</feature>
<gene>
    <name evidence="3" type="ORF">RSSM_01138</name>
</gene>
<sequence>MHEAKTKRRSRKMRTNILRSVAATLSMGLCTIASAQYGQAPQGPYSYGAQQPAQYAQPGQFALPNQYTPNQQAPQSQLGVPRTQAVQTFGSSNYQAPAKWSNFGSSNSGPELFQPASSGGYDAGLPSPEQIPTPQPSYGNSVPQYSTPPVQHTAPAPAPAVHPTPVAQGSAVHVGAPVDDSYCQSCNQAPVETQFSQAASQPWEGTSYTAQSCGMPVAAPVRPTLFPWFGSFDLLFFNVDTNDKYRNVVSRYDATDPTRPYLPYMGINSIDADSGLGYQLNFGRYFGCGRYGLGVSYFNFDPDEEVFTSPVYTPLDSGAGGGSLRASGMPQYNGATMTYMFDNGLAAGDTGAGYQEVSGAASPYTVYDIIDGRAGNAASNGGDLDARYDVAVDESYAEAVLFQARRDIDIQGMEVNLFSFGLMGAQRAAMMNCGTSRLGSVFGGGFGGGYGGCGGYGGYNQCNDPCAQACQPCRPARGYGGAGGPMVRPCTGKVQIVTSHGLRWFQFKDTIDFAYDIDGRAGFTMHDLHDFTSTENDLFGYQFGSRLTYCLASRVNLNVGGKFGLYGNQAEFRHRLGTQENTAELAAMPGLAIDYHTKETVFSTLGEFDLGIGVRVIDCLAVRGGYRVMGVTGLATAADYSRDYSSSASASALHADSSLLLHGAYVGADFNF</sequence>